<dbReference type="EMBL" id="CP009976">
    <property type="protein sequence ID" value="AIZ42455.1"/>
    <property type="molecule type" value="Genomic_DNA"/>
</dbReference>
<dbReference type="AlphaFoldDB" id="A0AAU8RG99"/>
<dbReference type="KEGG" id="cbat:M666_13240"/>
<reference evidence="1 2" key="1">
    <citation type="journal article" date="2014" name="Environ. Microbiol.">
        <title>Contrasting genomic patterns and infection strategies of two co-existing Bacteroidetes podovirus genera.</title>
        <authorList>
            <person name="Holmfeldt K."/>
            <person name="Howard-Varona C."/>
            <person name="Solonenko N."/>
            <person name="Sullivan M.B."/>
        </authorList>
    </citation>
    <scope>NUCLEOTIDE SEQUENCE [LARGE SCALE GENOMIC DNA]</scope>
    <source>
        <strain evidence="1 2">18</strain>
    </source>
</reference>
<sequence length="221" mass="25367">MKKAIYILIFLVTLVHSSYGQKLPIPDNYSVVDSVSGDLDKDSIAELVVAYNTGPENEIDGIPRELIVYKLKNNKWTEWKKSGQALYGSKDGGMMGDPFGEIEIKNGILLISQNGGSSWKWGFTDKYRFQNGEFYLIGYSSIAGKLCEYWKDVDFNLSTGKMIIKKEYEECETEEQEIYKRENETLFENGLKITIQNRQEREIKITTPKYGYEIYIAVGKK</sequence>
<dbReference type="Proteomes" id="UP000030786">
    <property type="component" value="Chromosome"/>
</dbReference>
<gene>
    <name evidence="1" type="ORF">M666_13240</name>
</gene>
<organism evidence="1 2">
    <name type="scientific">Cellulophaga baltica 18</name>
    <dbReference type="NCBI Taxonomy" id="1348584"/>
    <lineage>
        <taxon>Bacteria</taxon>
        <taxon>Pseudomonadati</taxon>
        <taxon>Bacteroidota</taxon>
        <taxon>Flavobacteriia</taxon>
        <taxon>Flavobacteriales</taxon>
        <taxon>Flavobacteriaceae</taxon>
        <taxon>Cellulophaga</taxon>
    </lineage>
</organism>
<evidence type="ECO:0000313" key="1">
    <source>
        <dbReference type="EMBL" id="AIZ42455.1"/>
    </source>
</evidence>
<dbReference type="RefSeq" id="WP_029446250.1">
    <property type="nucleotide sequence ID" value="NZ_CP009976.1"/>
</dbReference>
<evidence type="ECO:0000313" key="2">
    <source>
        <dbReference type="Proteomes" id="UP000030786"/>
    </source>
</evidence>
<accession>A0AAU8RG99</accession>
<name>A0AAU8RG99_9FLAO</name>
<dbReference type="GeneID" id="78061700"/>
<protein>
    <submittedName>
        <fullName evidence="1">Uncharacterized protein</fullName>
    </submittedName>
</protein>
<proteinExistence type="predicted"/>